<dbReference type="GO" id="GO:0005576">
    <property type="term" value="C:extracellular region"/>
    <property type="evidence" value="ECO:0007669"/>
    <property type="project" value="UniProtKB-SubCell"/>
</dbReference>
<evidence type="ECO:0000313" key="17">
    <source>
        <dbReference type="Proteomes" id="UP000701801"/>
    </source>
</evidence>
<keyword evidence="10 11" id="KW-0624">Polysaccharide degradation</keyword>
<evidence type="ECO:0000256" key="12">
    <source>
        <dbReference type="SAM" id="MobiDB-lite"/>
    </source>
</evidence>
<evidence type="ECO:0000259" key="14">
    <source>
        <dbReference type="PROSITE" id="PS51164"/>
    </source>
</evidence>
<protein>
    <recommendedName>
        <fullName evidence="11">Beta-xylanase</fullName>
        <ecNumber evidence="11">3.2.1.8</ecNumber>
    </recommendedName>
</protein>
<feature type="chain" id="PRO_5040202820" description="Beta-xylanase" evidence="13">
    <location>
        <begin position="19"/>
        <end position="413"/>
    </location>
</feature>
<dbReference type="SUPFAM" id="SSF51445">
    <property type="entry name" value="(Trans)glycosidases"/>
    <property type="match status" value="1"/>
</dbReference>
<comment type="subcellular location">
    <subcellularLocation>
        <location evidence="2">Secreted</location>
    </subcellularLocation>
</comment>
<accession>A0A9N9Q786</accession>
<evidence type="ECO:0000256" key="2">
    <source>
        <dbReference type="ARBA" id="ARBA00004613"/>
    </source>
</evidence>
<dbReference type="Gene3D" id="3.20.20.80">
    <property type="entry name" value="Glycosidases"/>
    <property type="match status" value="1"/>
</dbReference>
<dbReference type="InterPro" id="IPR017853">
    <property type="entry name" value="GH"/>
</dbReference>
<evidence type="ECO:0000256" key="6">
    <source>
        <dbReference type="ARBA" id="ARBA00022651"/>
    </source>
</evidence>
<dbReference type="PANTHER" id="PTHR31490:SF35">
    <property type="entry name" value="ENDO-1,4-BETA-XYLANASE"/>
    <property type="match status" value="1"/>
</dbReference>
<keyword evidence="6" id="KW-0858">Xylan degradation</keyword>
<dbReference type="PROSITE" id="PS00562">
    <property type="entry name" value="CBM1_1"/>
    <property type="match status" value="1"/>
</dbReference>
<dbReference type="SMART" id="SM00633">
    <property type="entry name" value="Glyco_10"/>
    <property type="match status" value="1"/>
</dbReference>
<dbReference type="InterPro" id="IPR044846">
    <property type="entry name" value="GH10"/>
</dbReference>
<keyword evidence="9 11" id="KW-0119">Carbohydrate metabolism</keyword>
<name>A0A9N9Q786_9HELO</name>
<feature type="region of interest" description="Disordered" evidence="12">
    <location>
        <begin position="332"/>
        <end position="374"/>
    </location>
</feature>
<dbReference type="EC" id="3.2.1.8" evidence="11"/>
<evidence type="ECO:0000313" key="16">
    <source>
        <dbReference type="EMBL" id="CAG8977729.1"/>
    </source>
</evidence>
<dbReference type="InterPro" id="IPR035971">
    <property type="entry name" value="CBD_sf"/>
</dbReference>
<dbReference type="EMBL" id="CAJVRM010000231">
    <property type="protein sequence ID" value="CAG8977729.1"/>
    <property type="molecule type" value="Genomic_DNA"/>
</dbReference>
<dbReference type="GO" id="GO:0030248">
    <property type="term" value="F:cellulose binding"/>
    <property type="evidence" value="ECO:0007669"/>
    <property type="project" value="InterPro"/>
</dbReference>
<comment type="similarity">
    <text evidence="4 11">Belongs to the glycosyl hydrolase 10 (cellulase F) family.</text>
</comment>
<dbReference type="Proteomes" id="UP000701801">
    <property type="component" value="Unassembled WGS sequence"/>
</dbReference>
<comment type="pathway">
    <text evidence="3">Glycan degradation; xylan degradation.</text>
</comment>
<feature type="compositionally biased region" description="Low complexity" evidence="12">
    <location>
        <begin position="352"/>
        <end position="365"/>
    </location>
</feature>
<dbReference type="PROSITE" id="PS51164">
    <property type="entry name" value="CBM1_2"/>
    <property type="match status" value="1"/>
</dbReference>
<dbReference type="SMART" id="SM00236">
    <property type="entry name" value="fCBD"/>
    <property type="match status" value="1"/>
</dbReference>
<dbReference type="GO" id="GO:0031176">
    <property type="term" value="F:endo-1,4-beta-xylanase activity"/>
    <property type="evidence" value="ECO:0007669"/>
    <property type="project" value="UniProtKB-EC"/>
</dbReference>
<evidence type="ECO:0000256" key="13">
    <source>
        <dbReference type="SAM" id="SignalP"/>
    </source>
</evidence>
<evidence type="ECO:0000256" key="9">
    <source>
        <dbReference type="ARBA" id="ARBA00023277"/>
    </source>
</evidence>
<dbReference type="OrthoDB" id="3055998at2759"/>
<organism evidence="16 17">
    <name type="scientific">Hymenoscyphus albidus</name>
    <dbReference type="NCBI Taxonomy" id="595503"/>
    <lineage>
        <taxon>Eukaryota</taxon>
        <taxon>Fungi</taxon>
        <taxon>Dikarya</taxon>
        <taxon>Ascomycota</taxon>
        <taxon>Pezizomycotina</taxon>
        <taxon>Leotiomycetes</taxon>
        <taxon>Helotiales</taxon>
        <taxon>Helotiaceae</taxon>
        <taxon>Hymenoscyphus</taxon>
    </lineage>
</organism>
<evidence type="ECO:0000256" key="8">
    <source>
        <dbReference type="ARBA" id="ARBA00022801"/>
    </source>
</evidence>
<dbReference type="PROSITE" id="PS51760">
    <property type="entry name" value="GH10_2"/>
    <property type="match status" value="1"/>
</dbReference>
<evidence type="ECO:0000256" key="10">
    <source>
        <dbReference type="ARBA" id="ARBA00023326"/>
    </source>
</evidence>
<evidence type="ECO:0000256" key="5">
    <source>
        <dbReference type="ARBA" id="ARBA00022525"/>
    </source>
</evidence>
<keyword evidence="17" id="KW-1185">Reference proteome</keyword>
<evidence type="ECO:0000256" key="4">
    <source>
        <dbReference type="ARBA" id="ARBA00007495"/>
    </source>
</evidence>
<evidence type="ECO:0000256" key="3">
    <source>
        <dbReference type="ARBA" id="ARBA00004851"/>
    </source>
</evidence>
<dbReference type="InterPro" id="IPR001000">
    <property type="entry name" value="GH10_dom"/>
</dbReference>
<sequence length="413" mass="44176">MHLSLLLPAAALLPQAFAQLDTLAKAKGWKYFGSATDNGELSDAPYVEILSKNTEFGQITPSNSQKWDATEPDHGTFTFEKGDVITAFAAKNKQMLRFTGGSWTNETLTAVMKNHIKEVMTHYKGQCYAWDVVNEAFEEDGRYRDSIFHKIIGPEYIPIAFAEAALHDDQAKLYYNDYNIENAGGKSTAALNVVKDLKARGIKIDGVGMQAHFIVGSTPDLKAQTANLEAFVKEGVEVAYTELDIRHSSLPPSAAALTKQSDDYVNTINACLAVEQCVGVTIWDYTDKYSWVPSTFPGAGDALLYDKDLKPKAAYHAVVAALGGSSGSVAAKEVRAGAPEETPLPSLPSPIPTTLSSSTRPAATPTPAPGTDGGAVGTVAFWGQCGGTGFTGSTKCAEGSTCVVQNPYYSQCM</sequence>
<gene>
    <name evidence="16" type="ORF">HYALB_00012164</name>
</gene>
<feature type="domain" description="GH10" evidence="15">
    <location>
        <begin position="17"/>
        <end position="321"/>
    </location>
</feature>
<feature type="domain" description="CBM1" evidence="14">
    <location>
        <begin position="377"/>
        <end position="413"/>
    </location>
</feature>
<dbReference type="Pfam" id="PF00734">
    <property type="entry name" value="CBM_1"/>
    <property type="match status" value="1"/>
</dbReference>
<evidence type="ECO:0000256" key="1">
    <source>
        <dbReference type="ARBA" id="ARBA00000681"/>
    </source>
</evidence>
<dbReference type="AlphaFoldDB" id="A0A9N9Q786"/>
<evidence type="ECO:0000256" key="11">
    <source>
        <dbReference type="RuleBase" id="RU361174"/>
    </source>
</evidence>
<keyword evidence="5" id="KW-0964">Secreted</keyword>
<dbReference type="GO" id="GO:0045493">
    <property type="term" value="P:xylan catabolic process"/>
    <property type="evidence" value="ECO:0007669"/>
    <property type="project" value="UniProtKB-KW"/>
</dbReference>
<comment type="catalytic activity">
    <reaction evidence="1 11">
        <text>Endohydrolysis of (1-&gt;4)-beta-D-xylosidic linkages in xylans.</text>
        <dbReference type="EC" id="3.2.1.8"/>
    </reaction>
</comment>
<dbReference type="PANTHER" id="PTHR31490">
    <property type="entry name" value="GLYCOSYL HYDROLASE"/>
    <property type="match status" value="1"/>
</dbReference>
<keyword evidence="11" id="KW-0326">Glycosidase</keyword>
<evidence type="ECO:0000256" key="7">
    <source>
        <dbReference type="ARBA" id="ARBA00022729"/>
    </source>
</evidence>
<reference evidence="16" key="1">
    <citation type="submission" date="2021-07" db="EMBL/GenBank/DDBJ databases">
        <authorList>
            <person name="Durling M."/>
        </authorList>
    </citation>
    <scope>NUCLEOTIDE SEQUENCE</scope>
</reference>
<proteinExistence type="inferred from homology"/>
<keyword evidence="7 13" id="KW-0732">Signal</keyword>
<dbReference type="Pfam" id="PF00331">
    <property type="entry name" value="Glyco_hydro_10"/>
    <property type="match status" value="1"/>
</dbReference>
<dbReference type="PRINTS" id="PR00134">
    <property type="entry name" value="GLHYDRLASE10"/>
</dbReference>
<dbReference type="InterPro" id="IPR000254">
    <property type="entry name" value="CBD"/>
</dbReference>
<dbReference type="SUPFAM" id="SSF57180">
    <property type="entry name" value="Cellulose-binding domain"/>
    <property type="match status" value="1"/>
</dbReference>
<keyword evidence="8 11" id="KW-0378">Hydrolase</keyword>
<feature type="signal peptide" evidence="13">
    <location>
        <begin position="1"/>
        <end position="18"/>
    </location>
</feature>
<evidence type="ECO:0000259" key="15">
    <source>
        <dbReference type="PROSITE" id="PS51760"/>
    </source>
</evidence>
<comment type="caution">
    <text evidence="16">The sequence shown here is derived from an EMBL/GenBank/DDBJ whole genome shotgun (WGS) entry which is preliminary data.</text>
</comment>